<evidence type="ECO:0000256" key="4">
    <source>
        <dbReference type="SAM" id="MobiDB-lite"/>
    </source>
</evidence>
<keyword evidence="3" id="KW-0539">Nucleus</keyword>
<proteinExistence type="inferred from homology"/>
<dbReference type="GO" id="GO:0009738">
    <property type="term" value="P:abscisic acid-activated signaling pathway"/>
    <property type="evidence" value="ECO:0007669"/>
    <property type="project" value="TreeGrafter"/>
</dbReference>
<dbReference type="EnsemblPlants" id="OPUNC04G21160.2">
    <property type="protein sequence ID" value="OPUNC04G21160.2"/>
    <property type="gene ID" value="OPUNC04G21160"/>
</dbReference>
<dbReference type="PANTHER" id="PTHR31213:SF189">
    <property type="entry name" value="OS04G0593500 PROTEIN"/>
    <property type="match status" value="1"/>
</dbReference>
<evidence type="ECO:0000256" key="1">
    <source>
        <dbReference type="ARBA" id="ARBA00004123"/>
    </source>
</evidence>
<sequence length="174" mass="18980">MKGSVCHELETGLPAAEVWEVYGGFLVGQLLPQLVPEVFSKVELVEGDGGVGSVLHVIFTPGAHRGEFMKEKFIKIDNENYIKEAEVIEGGFLDHGFKKYVVRIEIFRKTDSSSVLRSTIEFEAEDASKASSVSTGGLAATAEAVTKYMREQRSSAEPEQVPSNGSDEEAIQPK</sequence>
<accession>A0A0E0KUK6</accession>
<dbReference type="AlphaFoldDB" id="A0A0E0KUK6"/>
<dbReference type="Proteomes" id="UP000026962">
    <property type="component" value="Chromosome 4"/>
</dbReference>
<dbReference type="GO" id="GO:0004864">
    <property type="term" value="F:protein phosphatase inhibitor activity"/>
    <property type="evidence" value="ECO:0007669"/>
    <property type="project" value="TreeGrafter"/>
</dbReference>
<dbReference type="CDD" id="cd07816">
    <property type="entry name" value="Bet_v1-like"/>
    <property type="match status" value="1"/>
</dbReference>
<reference evidence="6" key="1">
    <citation type="submission" date="2015-04" db="UniProtKB">
        <authorList>
            <consortium name="EnsemblPlants"/>
        </authorList>
    </citation>
    <scope>IDENTIFICATION</scope>
</reference>
<dbReference type="GO" id="GO:0038023">
    <property type="term" value="F:signaling receptor activity"/>
    <property type="evidence" value="ECO:0007669"/>
    <property type="project" value="TreeGrafter"/>
</dbReference>
<dbReference type="Gene3D" id="3.30.530.20">
    <property type="match status" value="1"/>
</dbReference>
<dbReference type="GO" id="GO:0006952">
    <property type="term" value="P:defense response"/>
    <property type="evidence" value="ECO:0007669"/>
    <property type="project" value="InterPro"/>
</dbReference>
<dbReference type="InterPro" id="IPR023393">
    <property type="entry name" value="START-like_dom_sf"/>
</dbReference>
<name>A0A0E0KUK6_ORYPU</name>
<feature type="region of interest" description="Disordered" evidence="4">
    <location>
        <begin position="148"/>
        <end position="174"/>
    </location>
</feature>
<feature type="domain" description="Bet v I/Major latex protein" evidence="5">
    <location>
        <begin position="28"/>
        <end position="129"/>
    </location>
</feature>
<dbReference type="SUPFAM" id="SSF55961">
    <property type="entry name" value="Bet v1-like"/>
    <property type="match status" value="1"/>
</dbReference>
<evidence type="ECO:0000256" key="2">
    <source>
        <dbReference type="ARBA" id="ARBA00009744"/>
    </source>
</evidence>
<protein>
    <recommendedName>
        <fullName evidence="5">Bet v I/Major latex protein domain-containing protein</fullName>
    </recommendedName>
</protein>
<dbReference type="FunFam" id="3.30.530.20:FF:000033">
    <property type="entry name" value="S-norcoclaurine synthase"/>
    <property type="match status" value="1"/>
</dbReference>
<dbReference type="GO" id="GO:0005737">
    <property type="term" value="C:cytoplasm"/>
    <property type="evidence" value="ECO:0007669"/>
    <property type="project" value="TreeGrafter"/>
</dbReference>
<dbReference type="OMA" id="KGKETCI"/>
<dbReference type="GO" id="GO:0010427">
    <property type="term" value="F:abscisic acid binding"/>
    <property type="evidence" value="ECO:0007669"/>
    <property type="project" value="TreeGrafter"/>
</dbReference>
<dbReference type="STRING" id="4537.A0A0E0KUK6"/>
<keyword evidence="7" id="KW-1185">Reference proteome</keyword>
<dbReference type="InterPro" id="IPR000916">
    <property type="entry name" value="Bet_v_I/MLP"/>
</dbReference>
<dbReference type="GO" id="GO:0005634">
    <property type="term" value="C:nucleus"/>
    <property type="evidence" value="ECO:0007669"/>
    <property type="project" value="UniProtKB-SubCell"/>
</dbReference>
<dbReference type="HOGENOM" id="CLU_121654_0_0_1"/>
<evidence type="ECO:0000313" key="6">
    <source>
        <dbReference type="EnsemblPlants" id="OPUNC04G21160.2"/>
    </source>
</evidence>
<dbReference type="Pfam" id="PF00407">
    <property type="entry name" value="Bet_v_1"/>
    <property type="match status" value="1"/>
</dbReference>
<dbReference type="PANTHER" id="PTHR31213">
    <property type="entry name" value="OS08G0374000 PROTEIN-RELATED"/>
    <property type="match status" value="1"/>
</dbReference>
<dbReference type="InterPro" id="IPR050279">
    <property type="entry name" value="Plant_def-hormone_signal"/>
</dbReference>
<reference evidence="6" key="2">
    <citation type="submission" date="2018-05" db="EMBL/GenBank/DDBJ databases">
        <title>OpunRS2 (Oryza punctata Reference Sequence Version 2).</title>
        <authorList>
            <person name="Zhang J."/>
            <person name="Kudrna D."/>
            <person name="Lee S."/>
            <person name="Talag J."/>
            <person name="Welchert J."/>
            <person name="Wing R.A."/>
        </authorList>
    </citation>
    <scope>NUCLEOTIDE SEQUENCE [LARGE SCALE GENOMIC DNA]</scope>
</reference>
<comment type="subcellular location">
    <subcellularLocation>
        <location evidence="1">Nucleus</location>
    </subcellularLocation>
</comment>
<organism evidence="6">
    <name type="scientific">Oryza punctata</name>
    <name type="common">Red rice</name>
    <dbReference type="NCBI Taxonomy" id="4537"/>
    <lineage>
        <taxon>Eukaryota</taxon>
        <taxon>Viridiplantae</taxon>
        <taxon>Streptophyta</taxon>
        <taxon>Embryophyta</taxon>
        <taxon>Tracheophyta</taxon>
        <taxon>Spermatophyta</taxon>
        <taxon>Magnoliopsida</taxon>
        <taxon>Liliopsida</taxon>
        <taxon>Poales</taxon>
        <taxon>Poaceae</taxon>
        <taxon>BOP clade</taxon>
        <taxon>Oryzoideae</taxon>
        <taxon>Oryzeae</taxon>
        <taxon>Oryzinae</taxon>
        <taxon>Oryza</taxon>
    </lineage>
</organism>
<dbReference type="eggNOG" id="ENOG502S1E8">
    <property type="taxonomic scope" value="Eukaryota"/>
</dbReference>
<evidence type="ECO:0000313" key="7">
    <source>
        <dbReference type="Proteomes" id="UP000026962"/>
    </source>
</evidence>
<evidence type="ECO:0000256" key="3">
    <source>
        <dbReference type="ARBA" id="ARBA00023242"/>
    </source>
</evidence>
<evidence type="ECO:0000259" key="5">
    <source>
        <dbReference type="Pfam" id="PF00407"/>
    </source>
</evidence>
<comment type="similarity">
    <text evidence="2">Belongs to the BetVI family.</text>
</comment>
<dbReference type="Gramene" id="OPUNC04G21160.2">
    <property type="protein sequence ID" value="OPUNC04G21160.2"/>
    <property type="gene ID" value="OPUNC04G21160"/>
</dbReference>